<gene>
    <name evidence="2" type="ORF">N6H18_15530</name>
</gene>
<dbReference type="RefSeq" id="WP_262309197.1">
    <property type="nucleotide sequence ID" value="NZ_CP106679.1"/>
</dbReference>
<protein>
    <submittedName>
        <fullName evidence="2">DUF1571 domain-containing protein</fullName>
    </submittedName>
</protein>
<dbReference type="InterPro" id="IPR018392">
    <property type="entry name" value="LysM"/>
</dbReference>
<dbReference type="CDD" id="cd00118">
    <property type="entry name" value="LysM"/>
    <property type="match status" value="1"/>
</dbReference>
<dbReference type="Pfam" id="PF07608">
    <property type="entry name" value="DUF1571"/>
    <property type="match status" value="1"/>
</dbReference>
<evidence type="ECO:0000313" key="2">
    <source>
        <dbReference type="EMBL" id="UXP31758.1"/>
    </source>
</evidence>
<dbReference type="SUPFAM" id="SSF54106">
    <property type="entry name" value="LysM domain"/>
    <property type="match status" value="1"/>
</dbReference>
<accession>A0ABY6CML4</accession>
<name>A0ABY6CML4_9BACT</name>
<dbReference type="InterPro" id="IPR011465">
    <property type="entry name" value="DUF1571"/>
</dbReference>
<keyword evidence="3" id="KW-1185">Reference proteome</keyword>
<evidence type="ECO:0000259" key="1">
    <source>
        <dbReference type="PROSITE" id="PS51782"/>
    </source>
</evidence>
<dbReference type="PROSITE" id="PS51782">
    <property type="entry name" value="LYSM"/>
    <property type="match status" value="1"/>
</dbReference>
<feature type="domain" description="LysM" evidence="1">
    <location>
        <begin position="188"/>
        <end position="233"/>
    </location>
</feature>
<dbReference type="SMART" id="SM00257">
    <property type="entry name" value="LysM"/>
    <property type="match status" value="1"/>
</dbReference>
<dbReference type="Proteomes" id="UP001065174">
    <property type="component" value="Chromosome"/>
</dbReference>
<evidence type="ECO:0000313" key="3">
    <source>
        <dbReference type="Proteomes" id="UP001065174"/>
    </source>
</evidence>
<sequence length="292" mass="33894">MKKKCTEVGWRIKYFRLLLWVLFIGSSHVTLAQTGYELAQNMFSAAKSVSSMKFTMKKTERVDGKLLIQVSKVKLSINPYKVYTNQQEPNKGLEVLYCAGLNDGKAFINPISFPWITLKLDPTGDIMRTNQHHTIQDSGYKLVMSILEHIVNKYGEESKTMISKINSTQWEGKDCYAIELKNPYFKYIEYTVKNGETLVSIENRLKLSGFMILEKNKLDQDYDQVVPGMTLWIPTDYSPHMIIYMDKLNYLPVMMKIFDDQGLFELYEYLDVQINPVFSKNEFSSDFPSYGF</sequence>
<dbReference type="Pfam" id="PF01476">
    <property type="entry name" value="LysM"/>
    <property type="match status" value="1"/>
</dbReference>
<reference evidence="2" key="1">
    <citation type="submission" date="2022-09" db="EMBL/GenBank/DDBJ databases">
        <title>Comparative genomics and taxonomic characterization of three novel marine species of genus Reichenbachiella exhibiting antioxidant and polysaccharide degradation activities.</title>
        <authorList>
            <person name="Muhammad N."/>
            <person name="Lee Y.-J."/>
            <person name="Ko J."/>
            <person name="Kim S.-G."/>
        </authorList>
    </citation>
    <scope>NUCLEOTIDE SEQUENCE</scope>
    <source>
        <strain evidence="2">BKB1-1</strain>
    </source>
</reference>
<proteinExistence type="predicted"/>
<dbReference type="InterPro" id="IPR036779">
    <property type="entry name" value="LysM_dom_sf"/>
</dbReference>
<dbReference type="Gene3D" id="3.10.350.10">
    <property type="entry name" value="LysM domain"/>
    <property type="match status" value="1"/>
</dbReference>
<dbReference type="EMBL" id="CP106679">
    <property type="protein sequence ID" value="UXP31758.1"/>
    <property type="molecule type" value="Genomic_DNA"/>
</dbReference>
<organism evidence="2 3">
    <name type="scientific">Reichenbachiella agarivorans</name>
    <dbReference type="NCBI Taxonomy" id="2979464"/>
    <lineage>
        <taxon>Bacteria</taxon>
        <taxon>Pseudomonadati</taxon>
        <taxon>Bacteroidota</taxon>
        <taxon>Cytophagia</taxon>
        <taxon>Cytophagales</taxon>
        <taxon>Reichenbachiellaceae</taxon>
        <taxon>Reichenbachiella</taxon>
    </lineage>
</organism>